<dbReference type="InParanoid" id="T1EQQ9"/>
<dbReference type="EMBL" id="AMQM01000655">
    <property type="status" value="NOT_ANNOTATED_CDS"/>
    <property type="molecule type" value="Genomic_DNA"/>
</dbReference>
<dbReference type="GeneID" id="20198909"/>
<dbReference type="RefSeq" id="XP_009015983.1">
    <property type="nucleotide sequence ID" value="XM_009017735.1"/>
</dbReference>
<evidence type="ECO:0008006" key="5">
    <source>
        <dbReference type="Google" id="ProtNLM"/>
    </source>
</evidence>
<gene>
    <name evidence="3" type="primary">20198909</name>
    <name evidence="2" type="ORF">HELRODRAFT_160805</name>
</gene>
<dbReference type="Proteomes" id="UP000015101">
    <property type="component" value="Unassembled WGS sequence"/>
</dbReference>
<sequence length="135" mass="15598">MKKTLILCLCLTFIKAVISKPVSNEHLQQFCWKKFEKTSINMQDGVNYRVKHLSSVNSCQGECTEYGVECEYILYLPKHSLCYVRTNRTVSPALMENVDHVVYQKINCSDEKSEKKMATIKLKTRKIVSLKGLKM</sequence>
<accession>T1EQQ9</accession>
<evidence type="ECO:0000256" key="1">
    <source>
        <dbReference type="SAM" id="SignalP"/>
    </source>
</evidence>
<dbReference type="AlphaFoldDB" id="T1EQQ9"/>
<feature type="chain" id="PRO_5010979972" description="Apple domain-containing protein" evidence="1">
    <location>
        <begin position="20"/>
        <end position="135"/>
    </location>
</feature>
<dbReference type="HOGENOM" id="CLU_1887989_0_0_1"/>
<reference evidence="3" key="3">
    <citation type="submission" date="2015-06" db="UniProtKB">
        <authorList>
            <consortium name="EnsemblMetazoa"/>
        </authorList>
    </citation>
    <scope>IDENTIFICATION</scope>
</reference>
<reference evidence="2 4" key="2">
    <citation type="journal article" date="2013" name="Nature">
        <title>Insights into bilaterian evolution from three spiralian genomes.</title>
        <authorList>
            <person name="Simakov O."/>
            <person name="Marletaz F."/>
            <person name="Cho S.J."/>
            <person name="Edsinger-Gonzales E."/>
            <person name="Havlak P."/>
            <person name="Hellsten U."/>
            <person name="Kuo D.H."/>
            <person name="Larsson T."/>
            <person name="Lv J."/>
            <person name="Arendt D."/>
            <person name="Savage R."/>
            <person name="Osoegawa K."/>
            <person name="de Jong P."/>
            <person name="Grimwood J."/>
            <person name="Chapman J.A."/>
            <person name="Shapiro H."/>
            <person name="Aerts A."/>
            <person name="Otillar R.P."/>
            <person name="Terry A.Y."/>
            <person name="Boore J.L."/>
            <person name="Grigoriev I.V."/>
            <person name="Lindberg D.R."/>
            <person name="Seaver E.C."/>
            <person name="Weisblat D.A."/>
            <person name="Putnam N.H."/>
            <person name="Rokhsar D.S."/>
        </authorList>
    </citation>
    <scope>NUCLEOTIDE SEQUENCE</scope>
</reference>
<reference evidence="4" key="1">
    <citation type="submission" date="2012-12" db="EMBL/GenBank/DDBJ databases">
        <authorList>
            <person name="Hellsten U."/>
            <person name="Grimwood J."/>
            <person name="Chapman J.A."/>
            <person name="Shapiro H."/>
            <person name="Aerts A."/>
            <person name="Otillar R.P."/>
            <person name="Terry A.Y."/>
            <person name="Boore J.L."/>
            <person name="Simakov O."/>
            <person name="Marletaz F."/>
            <person name="Cho S.-J."/>
            <person name="Edsinger-Gonzales E."/>
            <person name="Havlak P."/>
            <person name="Kuo D.-H."/>
            <person name="Larsson T."/>
            <person name="Lv J."/>
            <person name="Arendt D."/>
            <person name="Savage R."/>
            <person name="Osoegawa K."/>
            <person name="de Jong P."/>
            <person name="Lindberg D.R."/>
            <person name="Seaver E.C."/>
            <person name="Weisblat D.A."/>
            <person name="Putnam N.H."/>
            <person name="Grigoriev I.V."/>
            <person name="Rokhsar D.S."/>
        </authorList>
    </citation>
    <scope>NUCLEOTIDE SEQUENCE</scope>
</reference>
<dbReference type="EMBL" id="KB096324">
    <property type="protein sequence ID" value="ESO06615.1"/>
    <property type="molecule type" value="Genomic_DNA"/>
</dbReference>
<evidence type="ECO:0000313" key="4">
    <source>
        <dbReference type="Proteomes" id="UP000015101"/>
    </source>
</evidence>
<keyword evidence="4" id="KW-1185">Reference proteome</keyword>
<dbReference type="KEGG" id="hro:HELRODRAFT_160805"/>
<proteinExistence type="predicted"/>
<name>T1EQQ9_HELRO</name>
<protein>
    <recommendedName>
        <fullName evidence="5">Apple domain-containing protein</fullName>
    </recommendedName>
</protein>
<keyword evidence="1" id="KW-0732">Signal</keyword>
<dbReference type="EnsemblMetazoa" id="HelroT160805">
    <property type="protein sequence ID" value="HelroP160805"/>
    <property type="gene ID" value="HelroG160805"/>
</dbReference>
<organism evidence="3 4">
    <name type="scientific">Helobdella robusta</name>
    <name type="common">Californian leech</name>
    <dbReference type="NCBI Taxonomy" id="6412"/>
    <lineage>
        <taxon>Eukaryota</taxon>
        <taxon>Metazoa</taxon>
        <taxon>Spiralia</taxon>
        <taxon>Lophotrochozoa</taxon>
        <taxon>Annelida</taxon>
        <taxon>Clitellata</taxon>
        <taxon>Hirudinea</taxon>
        <taxon>Rhynchobdellida</taxon>
        <taxon>Glossiphoniidae</taxon>
        <taxon>Helobdella</taxon>
    </lineage>
</organism>
<feature type="signal peptide" evidence="1">
    <location>
        <begin position="1"/>
        <end position="19"/>
    </location>
</feature>
<evidence type="ECO:0000313" key="2">
    <source>
        <dbReference type="EMBL" id="ESO06615.1"/>
    </source>
</evidence>
<evidence type="ECO:0000313" key="3">
    <source>
        <dbReference type="EnsemblMetazoa" id="HelroP160805"/>
    </source>
</evidence>
<dbReference type="CTD" id="20198909"/>